<comment type="caution">
    <text evidence="2">The sequence shown here is derived from an EMBL/GenBank/DDBJ whole genome shotgun (WGS) entry which is preliminary data.</text>
</comment>
<evidence type="ECO:0000259" key="1">
    <source>
        <dbReference type="Pfam" id="PF14326"/>
    </source>
</evidence>
<evidence type="ECO:0000313" key="3">
    <source>
        <dbReference type="Proteomes" id="UP000648239"/>
    </source>
</evidence>
<feature type="domain" description="DUF4384" evidence="1">
    <location>
        <begin position="3"/>
        <end position="68"/>
    </location>
</feature>
<gene>
    <name evidence="2" type="ORF">IFK94_16380</name>
</gene>
<evidence type="ECO:0000313" key="2">
    <source>
        <dbReference type="EMBL" id="MBD3869697.1"/>
    </source>
</evidence>
<proteinExistence type="predicted"/>
<organism evidence="2 3">
    <name type="scientific">Candidatus Polarisedimenticola svalbardensis</name>
    <dbReference type="NCBI Taxonomy" id="2886004"/>
    <lineage>
        <taxon>Bacteria</taxon>
        <taxon>Pseudomonadati</taxon>
        <taxon>Acidobacteriota</taxon>
        <taxon>Candidatus Polarisedimenticolia</taxon>
        <taxon>Candidatus Polarisedimenticolales</taxon>
        <taxon>Candidatus Polarisedimenticolaceae</taxon>
        <taxon>Candidatus Polarisedimenticola</taxon>
    </lineage>
</organism>
<dbReference type="InterPro" id="IPR025493">
    <property type="entry name" value="DUF4384"/>
</dbReference>
<reference evidence="2 3" key="1">
    <citation type="submission" date="2020-08" db="EMBL/GenBank/DDBJ databases">
        <title>Acidobacteriota in marine sediments use diverse sulfur dissimilation pathways.</title>
        <authorList>
            <person name="Wasmund K."/>
        </authorList>
    </citation>
    <scope>NUCLEOTIDE SEQUENCE [LARGE SCALE GENOMIC DNA]</scope>
    <source>
        <strain evidence="2">MAG AM4</strain>
    </source>
</reference>
<accession>A0A8J6XVX5</accession>
<dbReference type="EMBL" id="JACXWD010000166">
    <property type="protein sequence ID" value="MBD3869697.1"/>
    <property type="molecule type" value="Genomic_DNA"/>
</dbReference>
<dbReference type="AlphaFoldDB" id="A0A8J6XVX5"/>
<name>A0A8J6XVX5_9BACT</name>
<dbReference type="Proteomes" id="UP000648239">
    <property type="component" value="Unassembled WGS sequence"/>
</dbReference>
<sequence>LDLSHKAYVYILTQDSHGRQHLLFPVAGIEKTNPVPAGQDVHLPEGGKSGWDVDTVGGEETILIIASKFPVTFAEELIAGLDQPGDGFPIKLHEDMATRLRGIGGLSRPAPSEAGSQVDAMRSQLFLQTAGTDGIRVWEYKLRNPE</sequence>
<protein>
    <submittedName>
        <fullName evidence="2">DUF4384 domain-containing protein</fullName>
    </submittedName>
</protein>
<feature type="non-terminal residue" evidence="2">
    <location>
        <position position="1"/>
    </location>
</feature>
<dbReference type="Pfam" id="PF14326">
    <property type="entry name" value="DUF4384"/>
    <property type="match status" value="1"/>
</dbReference>